<reference evidence="3 4" key="1">
    <citation type="submission" date="2019-07" db="EMBL/GenBank/DDBJ databases">
        <title>De Novo Assembly of kiwifruit Actinidia rufa.</title>
        <authorList>
            <person name="Sugita-Konishi S."/>
            <person name="Sato K."/>
            <person name="Mori E."/>
            <person name="Abe Y."/>
            <person name="Kisaki G."/>
            <person name="Hamano K."/>
            <person name="Suezawa K."/>
            <person name="Otani M."/>
            <person name="Fukuda T."/>
            <person name="Manabe T."/>
            <person name="Gomi K."/>
            <person name="Tabuchi M."/>
            <person name="Akimitsu K."/>
            <person name="Kataoka I."/>
        </authorList>
    </citation>
    <scope>NUCLEOTIDE SEQUENCE [LARGE SCALE GENOMIC DNA]</scope>
    <source>
        <strain evidence="4">cv. Fuchu</strain>
    </source>
</reference>
<dbReference type="PANTHER" id="PTHR31189">
    <property type="entry name" value="OS03G0336100 PROTEIN-RELATED"/>
    <property type="match status" value="1"/>
</dbReference>
<dbReference type="AlphaFoldDB" id="A0A7J0GS26"/>
<gene>
    <name evidence="3" type="ORF">Acr_23g0019910</name>
</gene>
<dbReference type="Gene3D" id="2.60.120.10">
    <property type="entry name" value="Jelly Rolls"/>
    <property type="match status" value="2"/>
</dbReference>
<dbReference type="SMART" id="SM00835">
    <property type="entry name" value="Cupin_1"/>
    <property type="match status" value="2"/>
</dbReference>
<dbReference type="PANTHER" id="PTHR31189:SF13">
    <property type="entry name" value="CUPINCIN"/>
    <property type="match status" value="1"/>
</dbReference>
<comment type="caution">
    <text evidence="3">The sequence shown here is derived from an EMBL/GenBank/DDBJ whole genome shotgun (WGS) entry which is preliminary data.</text>
</comment>
<organism evidence="3 4">
    <name type="scientific">Actinidia rufa</name>
    <dbReference type="NCBI Taxonomy" id="165716"/>
    <lineage>
        <taxon>Eukaryota</taxon>
        <taxon>Viridiplantae</taxon>
        <taxon>Streptophyta</taxon>
        <taxon>Embryophyta</taxon>
        <taxon>Tracheophyta</taxon>
        <taxon>Spermatophyta</taxon>
        <taxon>Magnoliopsida</taxon>
        <taxon>eudicotyledons</taxon>
        <taxon>Gunneridae</taxon>
        <taxon>Pentapetalae</taxon>
        <taxon>asterids</taxon>
        <taxon>Ericales</taxon>
        <taxon>Actinidiaceae</taxon>
        <taxon>Actinidia</taxon>
    </lineage>
</organism>
<name>A0A7J0GS26_9ERIC</name>
<feature type="compositionally biased region" description="Basic and acidic residues" evidence="1">
    <location>
        <begin position="118"/>
        <end position="151"/>
    </location>
</feature>
<protein>
    <recommendedName>
        <fullName evidence="2">Cupin type-1 domain-containing protein</fullName>
    </recommendedName>
</protein>
<dbReference type="InterPro" id="IPR006045">
    <property type="entry name" value="Cupin_1"/>
</dbReference>
<dbReference type="InterPro" id="IPR014710">
    <property type="entry name" value="RmlC-like_jellyroll"/>
</dbReference>
<sequence>MPSLPLSLSLPTHPINTPPASLVIFVENRNRTPTVCENVAEGKTAFARSASGSGVCACECGFGGGGVERWESGEEAEGVPAGLRTPRAAAGAWGLPAALPRGLQEGEGRARRPREKVRRGAEREEETNPHHKGREEEEKESKEQQQGKPYVFEDQHFTTKLRTEHGRVQVLQKFTERSEILRGIENYRVAILEADPQTFIVPNHLDAETILYVAKGRGTVSMACPDKRESFNLKLGDVMRIPAGTTVYLINRSNNEKLVIVKLLQPISTPGHFEAFFGPGGEDPESYYRAFSTELLEAALNTRKDKIQKIFGQQRRGVIIKASEEQIRAMSHQKEGGVWPFGGESKGPVNLFSKRPEQANQYGQLYEVDPSECRELKELDLGVSFANITEGSMMGPFYNSRATKIAIVTNGQGYFEMACPHLSSSEFGGGKESQHGHQGKTGPRYQKVRAQLKRGMVYVVPAGHPIITVASNDQNLEIVCFDINAKNNKKFFLAGKTNVMNQLESEAKELGFGVPAREVDEVFRSQNEDLFFKGPRQQQHEGRADA</sequence>
<dbReference type="SUPFAM" id="SSF51182">
    <property type="entry name" value="RmlC-like cupins"/>
    <property type="match status" value="2"/>
</dbReference>
<dbReference type="InterPro" id="IPR050253">
    <property type="entry name" value="Seed_Storage-Functional"/>
</dbReference>
<evidence type="ECO:0000259" key="2">
    <source>
        <dbReference type="SMART" id="SM00835"/>
    </source>
</evidence>
<feature type="domain" description="Cupin type-1" evidence="2">
    <location>
        <begin position="349"/>
        <end position="520"/>
    </location>
</feature>
<dbReference type="OrthoDB" id="1912756at2759"/>
<evidence type="ECO:0000313" key="4">
    <source>
        <dbReference type="Proteomes" id="UP000585474"/>
    </source>
</evidence>
<proteinExistence type="predicted"/>
<feature type="region of interest" description="Disordered" evidence="1">
    <location>
        <begin position="95"/>
        <end position="151"/>
    </location>
</feature>
<dbReference type="CDD" id="cd02245">
    <property type="entry name" value="cupin_7S_vicilin-like_C"/>
    <property type="match status" value="1"/>
</dbReference>
<evidence type="ECO:0000313" key="3">
    <source>
        <dbReference type="EMBL" id="GFZ13606.1"/>
    </source>
</evidence>
<dbReference type="EMBL" id="BJWL01000023">
    <property type="protein sequence ID" value="GFZ13606.1"/>
    <property type="molecule type" value="Genomic_DNA"/>
</dbReference>
<dbReference type="Pfam" id="PF00190">
    <property type="entry name" value="Cupin_1"/>
    <property type="match status" value="2"/>
</dbReference>
<dbReference type="Proteomes" id="UP000585474">
    <property type="component" value="Unassembled WGS sequence"/>
</dbReference>
<dbReference type="CDD" id="cd02244">
    <property type="entry name" value="cupin_7S_vicilin-like_N"/>
    <property type="match status" value="1"/>
</dbReference>
<keyword evidence="4" id="KW-1185">Reference proteome</keyword>
<dbReference type="InterPro" id="IPR011051">
    <property type="entry name" value="RmlC_Cupin_sf"/>
</dbReference>
<evidence type="ECO:0000256" key="1">
    <source>
        <dbReference type="SAM" id="MobiDB-lite"/>
    </source>
</evidence>
<feature type="domain" description="Cupin type-1" evidence="2">
    <location>
        <begin position="155"/>
        <end position="308"/>
    </location>
</feature>
<accession>A0A7J0GS26</accession>